<protein>
    <submittedName>
        <fullName evidence="1">Uncharacterized protein</fullName>
    </submittedName>
</protein>
<name>A0A7C8BW10_9ACTN</name>
<reference evidence="1 2" key="1">
    <citation type="submission" date="2019-09" db="EMBL/GenBank/DDBJ databases">
        <title>Whole genome shotgun sequencing (WGS) of Ellagibacter isourolithinifaciens DSM 104140(T) and Adlercreutzia muris DSM 29508(T).</title>
        <authorList>
            <person name="Stoll D.A."/>
            <person name="Danylec N."/>
            <person name="Huch M."/>
        </authorList>
    </citation>
    <scope>NUCLEOTIDE SEQUENCE [LARGE SCALE GENOMIC DNA]</scope>
    <source>
        <strain evidence="1 2">DSM 29508</strain>
    </source>
</reference>
<dbReference type="RefSeq" id="WP_151431477.1">
    <property type="nucleotide sequence ID" value="NZ_JANJZI010000002.1"/>
</dbReference>
<gene>
    <name evidence="1" type="ORF">F8D48_09240</name>
</gene>
<evidence type="ECO:0000313" key="2">
    <source>
        <dbReference type="Proteomes" id="UP000479639"/>
    </source>
</evidence>
<dbReference type="AlphaFoldDB" id="A0A7C8BW10"/>
<sequence length="101" mass="10657">MIRKCEVCGRDFAARRSTARYCSPTCRSRAHRGYPCPPSKAPATPAPGALMTTDEVVGVVERAHESAADLSRASLLTPSPLCLSLAAAASKIEDALRSEGL</sequence>
<evidence type="ECO:0000313" key="1">
    <source>
        <dbReference type="EMBL" id="KAB1642800.1"/>
    </source>
</evidence>
<dbReference type="EMBL" id="WAJS01000030">
    <property type="protein sequence ID" value="KAB1642800.1"/>
    <property type="molecule type" value="Genomic_DNA"/>
</dbReference>
<accession>A0A7C8BW10</accession>
<keyword evidence="2" id="KW-1185">Reference proteome</keyword>
<proteinExistence type="predicted"/>
<comment type="caution">
    <text evidence="1">The sequence shown here is derived from an EMBL/GenBank/DDBJ whole genome shotgun (WGS) entry which is preliminary data.</text>
</comment>
<dbReference type="Proteomes" id="UP000479639">
    <property type="component" value="Unassembled WGS sequence"/>
</dbReference>
<organism evidence="1 2">
    <name type="scientific">Adlercreutzia muris</name>
    <dbReference type="NCBI Taxonomy" id="1796610"/>
    <lineage>
        <taxon>Bacteria</taxon>
        <taxon>Bacillati</taxon>
        <taxon>Actinomycetota</taxon>
        <taxon>Coriobacteriia</taxon>
        <taxon>Eggerthellales</taxon>
        <taxon>Eggerthellaceae</taxon>
        <taxon>Adlercreutzia</taxon>
    </lineage>
</organism>